<keyword evidence="8" id="KW-1185">Reference proteome</keyword>
<evidence type="ECO:0000313" key="8">
    <source>
        <dbReference type="Proteomes" id="UP001054252"/>
    </source>
</evidence>
<name>A0AAV5M5L9_9ROSI</name>
<dbReference type="PANTHER" id="PTHR34269">
    <property type="entry name" value="TRANSCRIPTION FACTOR B3-DOMAIN FAMILY-RELATED"/>
    <property type="match status" value="1"/>
</dbReference>
<dbReference type="Proteomes" id="UP001054252">
    <property type="component" value="Unassembled WGS sequence"/>
</dbReference>
<evidence type="ECO:0000256" key="6">
    <source>
        <dbReference type="SAM" id="MobiDB-lite"/>
    </source>
</evidence>
<dbReference type="EMBL" id="BPVZ01000174">
    <property type="protein sequence ID" value="GKV43942.1"/>
    <property type="molecule type" value="Genomic_DNA"/>
</dbReference>
<organism evidence="7 8">
    <name type="scientific">Rubroshorea leprosula</name>
    <dbReference type="NCBI Taxonomy" id="152421"/>
    <lineage>
        <taxon>Eukaryota</taxon>
        <taxon>Viridiplantae</taxon>
        <taxon>Streptophyta</taxon>
        <taxon>Embryophyta</taxon>
        <taxon>Tracheophyta</taxon>
        <taxon>Spermatophyta</taxon>
        <taxon>Magnoliopsida</taxon>
        <taxon>eudicotyledons</taxon>
        <taxon>Gunneridae</taxon>
        <taxon>Pentapetalae</taxon>
        <taxon>rosids</taxon>
        <taxon>malvids</taxon>
        <taxon>Malvales</taxon>
        <taxon>Dipterocarpaceae</taxon>
        <taxon>Rubroshorea</taxon>
    </lineage>
</organism>
<proteinExistence type="predicted"/>
<feature type="compositionally biased region" description="Low complexity" evidence="6">
    <location>
        <begin position="1"/>
        <end position="16"/>
    </location>
</feature>
<sequence>MSSVVSSMDAISSSFSQPEFESLPSSSRMLPSDDAPMLPCFLPIPDSPVGSELQTLKNPVLDHEKKGPVSLALPSSSTMLPSDDASVLFCFLPIPEKPVGSELQTLKDPVLDHEDKGPVSLDLTLTSASGSKKRPPDAENPQRKRRRRVGNSMTELRLGVDPWSIKKTLEPSDLVGGLSRLLVASEDVQNHILPYLDTVSAEELINGHNMAVVVTDVDTKTKVEMVLRRWISSGSYVLKKNWVNGFVKRRELQEGDEIGLEWDKGNSSFNFSVLKRAATA</sequence>
<feature type="region of interest" description="Disordered" evidence="6">
    <location>
        <begin position="110"/>
        <end position="152"/>
    </location>
</feature>
<dbReference type="Gene3D" id="2.40.330.10">
    <property type="entry name" value="DNA-binding pseudobarrel domain"/>
    <property type="match status" value="1"/>
</dbReference>
<dbReference type="SUPFAM" id="SSF101936">
    <property type="entry name" value="DNA-binding pseudobarrel domain"/>
    <property type="match status" value="1"/>
</dbReference>
<evidence type="ECO:0000256" key="3">
    <source>
        <dbReference type="ARBA" id="ARBA00023125"/>
    </source>
</evidence>
<evidence type="ECO:0000256" key="2">
    <source>
        <dbReference type="ARBA" id="ARBA00023015"/>
    </source>
</evidence>
<evidence type="ECO:0008006" key="9">
    <source>
        <dbReference type="Google" id="ProtNLM"/>
    </source>
</evidence>
<keyword evidence="3" id="KW-0238">DNA-binding</keyword>
<gene>
    <name evidence="7" type="ORF">SLEP1_g51175</name>
</gene>
<dbReference type="CDD" id="cd10017">
    <property type="entry name" value="B3_DNA"/>
    <property type="match status" value="1"/>
</dbReference>
<accession>A0AAV5M5L9</accession>
<evidence type="ECO:0000313" key="7">
    <source>
        <dbReference type="EMBL" id="GKV43942.1"/>
    </source>
</evidence>
<keyword evidence="2" id="KW-0805">Transcription regulation</keyword>
<protein>
    <recommendedName>
        <fullName evidence="9">B3 domain-containing protein</fullName>
    </recommendedName>
</protein>
<dbReference type="InterPro" id="IPR015300">
    <property type="entry name" value="DNA-bd_pseudobarrel_sf"/>
</dbReference>
<dbReference type="AlphaFoldDB" id="A0AAV5M5L9"/>
<feature type="region of interest" description="Disordered" evidence="6">
    <location>
        <begin position="1"/>
        <end position="31"/>
    </location>
</feature>
<comment type="caution">
    <text evidence="7">The sequence shown here is derived from an EMBL/GenBank/DDBJ whole genome shotgun (WGS) entry which is preliminary data.</text>
</comment>
<feature type="compositionally biased region" description="Polar residues" evidence="6">
    <location>
        <begin position="17"/>
        <end position="29"/>
    </location>
</feature>
<dbReference type="InterPro" id="IPR003340">
    <property type="entry name" value="B3_DNA-bd"/>
</dbReference>
<keyword evidence="4" id="KW-0804">Transcription</keyword>
<keyword evidence="5" id="KW-0539">Nucleus</keyword>
<comment type="subcellular location">
    <subcellularLocation>
        <location evidence="1">Nucleus</location>
    </subcellularLocation>
</comment>
<evidence type="ECO:0000256" key="5">
    <source>
        <dbReference type="ARBA" id="ARBA00023242"/>
    </source>
</evidence>
<dbReference type="PANTHER" id="PTHR34269:SF11">
    <property type="entry name" value="B3 DOMAIN PROTEIN"/>
    <property type="match status" value="1"/>
</dbReference>
<reference evidence="7 8" key="1">
    <citation type="journal article" date="2021" name="Commun. Biol.">
        <title>The genome of Shorea leprosula (Dipterocarpaceae) highlights the ecological relevance of drought in aseasonal tropical rainforests.</title>
        <authorList>
            <person name="Ng K.K.S."/>
            <person name="Kobayashi M.J."/>
            <person name="Fawcett J.A."/>
            <person name="Hatakeyama M."/>
            <person name="Paape T."/>
            <person name="Ng C.H."/>
            <person name="Ang C.C."/>
            <person name="Tnah L.H."/>
            <person name="Lee C.T."/>
            <person name="Nishiyama T."/>
            <person name="Sese J."/>
            <person name="O'Brien M.J."/>
            <person name="Copetti D."/>
            <person name="Mohd Noor M.I."/>
            <person name="Ong R.C."/>
            <person name="Putra M."/>
            <person name="Sireger I.Z."/>
            <person name="Indrioko S."/>
            <person name="Kosugi Y."/>
            <person name="Izuno A."/>
            <person name="Isagi Y."/>
            <person name="Lee S.L."/>
            <person name="Shimizu K.K."/>
        </authorList>
    </citation>
    <scope>NUCLEOTIDE SEQUENCE [LARGE SCALE GENOMIC DNA]</scope>
    <source>
        <strain evidence="7">214</strain>
    </source>
</reference>
<dbReference type="GO" id="GO:0003677">
    <property type="term" value="F:DNA binding"/>
    <property type="evidence" value="ECO:0007669"/>
    <property type="project" value="UniProtKB-KW"/>
</dbReference>
<evidence type="ECO:0000256" key="1">
    <source>
        <dbReference type="ARBA" id="ARBA00004123"/>
    </source>
</evidence>
<dbReference type="GO" id="GO:0005634">
    <property type="term" value="C:nucleus"/>
    <property type="evidence" value="ECO:0007669"/>
    <property type="project" value="UniProtKB-SubCell"/>
</dbReference>
<evidence type="ECO:0000256" key="4">
    <source>
        <dbReference type="ARBA" id="ARBA00023163"/>
    </source>
</evidence>
<dbReference type="InterPro" id="IPR051442">
    <property type="entry name" value="B3_domain"/>
</dbReference>